<proteinExistence type="predicted"/>
<evidence type="ECO:0000313" key="2">
    <source>
        <dbReference type="Proteomes" id="UP000011863"/>
    </source>
</evidence>
<dbReference type="InterPro" id="IPR023214">
    <property type="entry name" value="HAD_sf"/>
</dbReference>
<dbReference type="Pfam" id="PF13242">
    <property type="entry name" value="Hydrolase_like"/>
    <property type="match status" value="1"/>
</dbReference>
<sequence>MSFEPDQISTVLCDLDGVVWLAHQPIPGSVEAIARLRASGRRVMFVTNNSSKLVAEQESALGAIGIPAIGDVVSSAMAGAALVAPGERVLVAGGPGVVEAVERRGATALLNDGETDHGPVDAVVVGLHREFDYWRLATAAKAVMNGARLIGTNGDTTFPTPSGLEPGGGALVAAVATVAGVDAVIGGKPHRPMADVILDVLSTAADRFDPQHALMVGDRLDTDGLFGRELGSPFALVRSGVIEPGAAIDPSVPVALDVSDLAAVAAALG</sequence>
<dbReference type="SUPFAM" id="SSF56784">
    <property type="entry name" value="HAD-like"/>
    <property type="match status" value="1"/>
</dbReference>
<dbReference type="EMBL" id="AP012057">
    <property type="protein sequence ID" value="BAN02799.1"/>
    <property type="molecule type" value="Genomic_DNA"/>
</dbReference>
<organism evidence="1 2">
    <name type="scientific">Ilumatobacter coccineus (strain NBRC 103263 / KCTC 29153 / YM16-304)</name>
    <dbReference type="NCBI Taxonomy" id="1313172"/>
    <lineage>
        <taxon>Bacteria</taxon>
        <taxon>Bacillati</taxon>
        <taxon>Actinomycetota</taxon>
        <taxon>Acidimicrobiia</taxon>
        <taxon>Acidimicrobiales</taxon>
        <taxon>Ilumatobacteraceae</taxon>
        <taxon>Ilumatobacter</taxon>
    </lineage>
</organism>
<dbReference type="Gene3D" id="3.40.50.1000">
    <property type="entry name" value="HAD superfamily/HAD-like"/>
    <property type="match status" value="2"/>
</dbReference>
<dbReference type="OrthoDB" id="3400930at2"/>
<dbReference type="NCBIfam" id="TIGR01460">
    <property type="entry name" value="HAD-SF-IIA"/>
    <property type="match status" value="1"/>
</dbReference>
<dbReference type="Pfam" id="PF13344">
    <property type="entry name" value="Hydrolase_6"/>
    <property type="match status" value="1"/>
</dbReference>
<dbReference type="PANTHER" id="PTHR19288:SF46">
    <property type="entry name" value="HALOACID DEHALOGENASE-LIKE HYDROLASE DOMAIN-CONTAINING PROTEIN 2"/>
    <property type="match status" value="1"/>
</dbReference>
<dbReference type="AlphaFoldDB" id="A0A6C7EC86"/>
<keyword evidence="2" id="KW-1185">Reference proteome</keyword>
<dbReference type="PANTHER" id="PTHR19288">
    <property type="entry name" value="4-NITROPHENYLPHOSPHATASE-RELATED"/>
    <property type="match status" value="1"/>
</dbReference>
<gene>
    <name evidence="1" type="ORF">YM304_24850</name>
</gene>
<dbReference type="InterPro" id="IPR036412">
    <property type="entry name" value="HAD-like_sf"/>
</dbReference>
<dbReference type="RefSeq" id="WP_015442046.1">
    <property type="nucleotide sequence ID" value="NC_020520.1"/>
</dbReference>
<dbReference type="GO" id="GO:0005737">
    <property type="term" value="C:cytoplasm"/>
    <property type="evidence" value="ECO:0007669"/>
    <property type="project" value="TreeGrafter"/>
</dbReference>
<dbReference type="Proteomes" id="UP000011863">
    <property type="component" value="Chromosome"/>
</dbReference>
<accession>A0A6C7EC86</accession>
<protein>
    <submittedName>
        <fullName evidence="1">Putative phosphatase</fullName>
    </submittedName>
</protein>
<dbReference type="InterPro" id="IPR006357">
    <property type="entry name" value="HAD-SF_hydro_IIA"/>
</dbReference>
<dbReference type="GO" id="GO:0016791">
    <property type="term" value="F:phosphatase activity"/>
    <property type="evidence" value="ECO:0007669"/>
    <property type="project" value="TreeGrafter"/>
</dbReference>
<name>A0A6C7EC86_ILUCY</name>
<dbReference type="KEGG" id="aym:YM304_24850"/>
<evidence type="ECO:0000313" key="1">
    <source>
        <dbReference type="EMBL" id="BAN02799.1"/>
    </source>
</evidence>
<reference evidence="1 2" key="1">
    <citation type="journal article" date="2013" name="Int. J. Syst. Evol. Microbiol.">
        <title>Ilumatobacter nonamiense sp. nov. and Ilumatobacter coccineum sp. nov., isolated from seashore sand.</title>
        <authorList>
            <person name="Matsumoto A."/>
            <person name="Kasai H."/>
            <person name="Matsuo Y."/>
            <person name="Shizuri Y."/>
            <person name="Ichikawa N."/>
            <person name="Fujita N."/>
            <person name="Omura S."/>
            <person name="Takahashi Y."/>
        </authorList>
    </citation>
    <scope>NUCLEOTIDE SEQUENCE [LARGE SCALE GENOMIC DNA]</scope>
    <source>
        <strain evidence="2">NBRC 103263 / KCTC 29153 / YM16-304</strain>
    </source>
</reference>